<dbReference type="EMBL" id="JBFTWV010000045">
    <property type="protein sequence ID" value="KAL2794417.1"/>
    <property type="molecule type" value="Genomic_DNA"/>
</dbReference>
<evidence type="ECO:0000313" key="2">
    <source>
        <dbReference type="EMBL" id="KAL2794417.1"/>
    </source>
</evidence>
<feature type="compositionally biased region" description="Basic and acidic residues" evidence="1">
    <location>
        <begin position="242"/>
        <end position="285"/>
    </location>
</feature>
<feature type="region of interest" description="Disordered" evidence="1">
    <location>
        <begin position="1"/>
        <end position="41"/>
    </location>
</feature>
<evidence type="ECO:0000256" key="1">
    <source>
        <dbReference type="SAM" id="MobiDB-lite"/>
    </source>
</evidence>
<protein>
    <submittedName>
        <fullName evidence="2">Uncharacterized protein</fullName>
    </submittedName>
</protein>
<evidence type="ECO:0000313" key="3">
    <source>
        <dbReference type="Proteomes" id="UP001610563"/>
    </source>
</evidence>
<gene>
    <name evidence="2" type="ORF">BJX66DRAFT_303868</name>
</gene>
<sequence length="388" mass="43635">MFPIEYGPEEAELVGESSVPSPDYGQNHPEQRVTSNDDSVLSSDAISDAELQAWSVFALSSTSQFGGSGAKLITSNNLEACSESVCDDSTEYASMGGKTLPDTPTTFTELSSPTNDTDVFSSLGLISDGAADEDKSEMCTQLDQLELSQANIPQVKLSTGKETPGARKRRKAEADAQKQRRIAYQGEWRKLHRLQCRAACARWRRRNPDKVKASRENITAEQKPRYNTWSREYMREKAAELTYDEREERRENHAQKRDKPGVREKAAERSRAWREKNKGAQDSEFHTANAKLNKQIGRAKKNALAAVGKSNSFGPISLWIVKLAERYRRTREAGKIPWELPDRFLEFARLHQSSNAAERANARTLYASIEESVIKFLQKKHPKAKCST</sequence>
<feature type="region of interest" description="Disordered" evidence="1">
    <location>
        <begin position="158"/>
        <end position="177"/>
    </location>
</feature>
<comment type="caution">
    <text evidence="2">The sequence shown here is derived from an EMBL/GenBank/DDBJ whole genome shotgun (WGS) entry which is preliminary data.</text>
</comment>
<accession>A0ABR4G5V8</accession>
<reference evidence="2 3" key="1">
    <citation type="submission" date="2024-07" db="EMBL/GenBank/DDBJ databases">
        <title>Section-level genome sequencing and comparative genomics of Aspergillus sections Usti and Cavernicolus.</title>
        <authorList>
            <consortium name="Lawrence Berkeley National Laboratory"/>
            <person name="Nybo J.L."/>
            <person name="Vesth T.C."/>
            <person name="Theobald S."/>
            <person name="Frisvad J.C."/>
            <person name="Larsen T.O."/>
            <person name="Kjaerboelling I."/>
            <person name="Rothschild-Mancinelli K."/>
            <person name="Lyhne E.K."/>
            <person name="Kogle M.E."/>
            <person name="Barry K."/>
            <person name="Clum A."/>
            <person name="Na H."/>
            <person name="Ledsgaard L."/>
            <person name="Lin J."/>
            <person name="Lipzen A."/>
            <person name="Kuo A."/>
            <person name="Riley R."/>
            <person name="Mondo S."/>
            <person name="Labutti K."/>
            <person name="Haridas S."/>
            <person name="Pangalinan J."/>
            <person name="Salamov A.A."/>
            <person name="Simmons B.A."/>
            <person name="Magnuson J.K."/>
            <person name="Chen J."/>
            <person name="Drula E."/>
            <person name="Henrissat B."/>
            <person name="Wiebenga A."/>
            <person name="Lubbers R.J."/>
            <person name="Gomes A.C."/>
            <person name="Makela M.R."/>
            <person name="Stajich J."/>
            <person name="Grigoriev I.V."/>
            <person name="Mortensen U.H."/>
            <person name="De Vries R.P."/>
            <person name="Baker S.E."/>
            <person name="Andersen M.R."/>
        </authorList>
    </citation>
    <scope>NUCLEOTIDE SEQUENCE [LARGE SCALE GENOMIC DNA]</scope>
    <source>
        <strain evidence="2 3">CBS 209.92</strain>
    </source>
</reference>
<dbReference type="Proteomes" id="UP001610563">
    <property type="component" value="Unassembled WGS sequence"/>
</dbReference>
<organism evidence="2 3">
    <name type="scientific">Aspergillus keveii</name>
    <dbReference type="NCBI Taxonomy" id="714993"/>
    <lineage>
        <taxon>Eukaryota</taxon>
        <taxon>Fungi</taxon>
        <taxon>Dikarya</taxon>
        <taxon>Ascomycota</taxon>
        <taxon>Pezizomycotina</taxon>
        <taxon>Eurotiomycetes</taxon>
        <taxon>Eurotiomycetidae</taxon>
        <taxon>Eurotiales</taxon>
        <taxon>Aspergillaceae</taxon>
        <taxon>Aspergillus</taxon>
        <taxon>Aspergillus subgen. Nidulantes</taxon>
    </lineage>
</organism>
<feature type="compositionally biased region" description="Polar residues" evidence="1">
    <location>
        <begin position="32"/>
        <end position="41"/>
    </location>
</feature>
<keyword evidence="3" id="KW-1185">Reference proteome</keyword>
<proteinExistence type="predicted"/>
<name>A0ABR4G5V8_9EURO</name>
<feature type="region of interest" description="Disordered" evidence="1">
    <location>
        <begin position="242"/>
        <end position="287"/>
    </location>
</feature>